<evidence type="ECO:0000256" key="2">
    <source>
        <dbReference type="SAM" id="Phobius"/>
    </source>
</evidence>
<keyword evidence="2" id="KW-1133">Transmembrane helix</keyword>
<comment type="caution">
    <text evidence="3">The sequence shown here is derived from an EMBL/GenBank/DDBJ whole genome shotgun (WGS) entry which is preliminary data.</text>
</comment>
<evidence type="ECO:0000256" key="1">
    <source>
        <dbReference type="SAM" id="MobiDB-lite"/>
    </source>
</evidence>
<name>A0A4R0XM69_9MOLU</name>
<evidence type="ECO:0008006" key="5">
    <source>
        <dbReference type="Google" id="ProtNLM"/>
    </source>
</evidence>
<keyword evidence="2" id="KW-0472">Membrane</keyword>
<proteinExistence type="predicted"/>
<dbReference type="OrthoDB" id="8858565at2"/>
<sequence length="201" mass="23031">MAVKYITRRIEDKKWCVKNAKAEKATRVFKTQKEAIDYAKTLKSTTSIMIQGRDGKFRKASAWNTIKKAPVATTKSTTSTKKTTKPNKELITKKTNSAPIKEELSKEITIEELKKQNAVLDKQIAEEKAIKNEENEKELDKNKSEEDKINKDKKSKVKNEKTIGKKIAMFLGVVFLLAVITISILLVLDWQEKITFINWIK</sequence>
<dbReference type="EMBL" id="PSZO01000003">
    <property type="protein sequence ID" value="TCG11799.1"/>
    <property type="molecule type" value="Genomic_DNA"/>
</dbReference>
<organism evidence="3 4">
    <name type="scientific">Mycoplasma marinum</name>
    <dbReference type="NCBI Taxonomy" id="1937190"/>
    <lineage>
        <taxon>Bacteria</taxon>
        <taxon>Bacillati</taxon>
        <taxon>Mycoplasmatota</taxon>
        <taxon>Mollicutes</taxon>
        <taxon>Mycoplasmataceae</taxon>
        <taxon>Mycoplasma</taxon>
    </lineage>
</organism>
<dbReference type="Proteomes" id="UP000294192">
    <property type="component" value="Unassembled WGS sequence"/>
</dbReference>
<dbReference type="AlphaFoldDB" id="A0A4R0XM69"/>
<gene>
    <name evidence="3" type="ORF">C4B24_01385</name>
</gene>
<reference evidence="3 4" key="1">
    <citation type="submission" date="2018-02" db="EMBL/GenBank/DDBJ databases">
        <title>Mycoplasma marinum and Mycoplasma todarodis sp. nov., moderately halophilic and psychrotolerant mycoplasmas isolated from cephalopods.</title>
        <authorList>
            <person name="Viver T."/>
        </authorList>
    </citation>
    <scope>NUCLEOTIDE SEQUENCE [LARGE SCALE GENOMIC DNA]</scope>
    <source>
        <strain evidence="3 4">PE</strain>
    </source>
</reference>
<keyword evidence="2" id="KW-0812">Transmembrane</keyword>
<dbReference type="RefSeq" id="WP_131598619.1">
    <property type="nucleotide sequence ID" value="NZ_CBDBYK010000001.1"/>
</dbReference>
<evidence type="ECO:0000313" key="3">
    <source>
        <dbReference type="EMBL" id="TCG11799.1"/>
    </source>
</evidence>
<dbReference type="Pfam" id="PF09954">
    <property type="entry name" value="DUF2188"/>
    <property type="match status" value="1"/>
</dbReference>
<feature type="transmembrane region" description="Helical" evidence="2">
    <location>
        <begin position="167"/>
        <end position="188"/>
    </location>
</feature>
<evidence type="ECO:0000313" key="4">
    <source>
        <dbReference type="Proteomes" id="UP000294192"/>
    </source>
</evidence>
<accession>A0A4R0XM69</accession>
<protein>
    <recommendedName>
        <fullName evidence="5">DUF2188 domain-containing protein</fullName>
    </recommendedName>
</protein>
<dbReference type="InterPro" id="IPR018691">
    <property type="entry name" value="DUF2188"/>
</dbReference>
<feature type="region of interest" description="Disordered" evidence="1">
    <location>
        <begin position="135"/>
        <end position="155"/>
    </location>
</feature>
<keyword evidence="4" id="KW-1185">Reference proteome</keyword>